<reference evidence="2" key="1">
    <citation type="submission" date="2016-04" db="EMBL/GenBank/DDBJ databases">
        <authorList>
            <person name="Calderon-Fernandez G.M.Sr."/>
        </authorList>
    </citation>
    <scope>NUCLEOTIDE SEQUENCE</scope>
    <source>
        <strain evidence="2">Int1</strain>
        <tissue evidence="2">Integument</tissue>
    </source>
</reference>
<accession>A0A161M6Z7</accession>
<protein>
    <submittedName>
        <fullName evidence="2">Facilitated trehalose transporter tret1-like protein</fullName>
    </submittedName>
</protein>
<proteinExistence type="predicted"/>
<evidence type="ECO:0000313" key="2">
    <source>
        <dbReference type="EMBL" id="JAR97810.1"/>
    </source>
</evidence>
<keyword evidence="1" id="KW-1133">Transmembrane helix</keyword>
<dbReference type="EMBL" id="GEMB01005511">
    <property type="protein sequence ID" value="JAR97810.1"/>
    <property type="molecule type" value="Transcribed_RNA"/>
</dbReference>
<sequence length="46" mass="5617">MYFITLPFVFISYSVMSYFAIIFIYFYLPETFGKNFAEIAKYFEKD</sequence>
<dbReference type="InterPro" id="IPR036259">
    <property type="entry name" value="MFS_trans_sf"/>
</dbReference>
<reference evidence="2" key="2">
    <citation type="journal article" date="2017" name="J. Med. Entomol.">
        <title>Transcriptome Analysis of the Triatoma infestans (Hemiptera: Reduviidae) Integument.</title>
        <authorList>
            <person name="Calderon-Fernandez G.M."/>
            <person name="Moriconi D.E."/>
            <person name="Dulbecco A.B."/>
            <person name="Juarez M.P."/>
        </authorList>
    </citation>
    <scope>NUCLEOTIDE SEQUENCE</scope>
    <source>
        <strain evidence="2">Int1</strain>
        <tissue evidence="2">Integument</tissue>
    </source>
</reference>
<organism evidence="2">
    <name type="scientific">Triatoma infestans</name>
    <name type="common">Assassin bug</name>
    <dbReference type="NCBI Taxonomy" id="30076"/>
    <lineage>
        <taxon>Eukaryota</taxon>
        <taxon>Metazoa</taxon>
        <taxon>Ecdysozoa</taxon>
        <taxon>Arthropoda</taxon>
        <taxon>Hexapoda</taxon>
        <taxon>Insecta</taxon>
        <taxon>Pterygota</taxon>
        <taxon>Neoptera</taxon>
        <taxon>Paraneoptera</taxon>
        <taxon>Hemiptera</taxon>
        <taxon>Heteroptera</taxon>
        <taxon>Panheteroptera</taxon>
        <taxon>Cimicomorpha</taxon>
        <taxon>Reduviidae</taxon>
        <taxon>Triatominae</taxon>
        <taxon>Triatoma</taxon>
    </lineage>
</organism>
<feature type="transmembrane region" description="Helical" evidence="1">
    <location>
        <begin position="6"/>
        <end position="28"/>
    </location>
</feature>
<keyword evidence="1" id="KW-0812">Transmembrane</keyword>
<name>A0A161M6Z7_TRIIF</name>
<dbReference type="Gene3D" id="1.20.1250.20">
    <property type="entry name" value="MFS general substrate transporter like domains"/>
    <property type="match status" value="1"/>
</dbReference>
<keyword evidence="1" id="KW-0472">Membrane</keyword>
<dbReference type="AlphaFoldDB" id="A0A161M6Z7"/>
<evidence type="ECO:0000256" key="1">
    <source>
        <dbReference type="SAM" id="Phobius"/>
    </source>
</evidence>